<feature type="chain" id="PRO_5015201299" description="Lipoprotein" evidence="1">
    <location>
        <begin position="24"/>
        <end position="182"/>
    </location>
</feature>
<accession>A0A2P2DJ00</accession>
<evidence type="ECO:0008006" key="4">
    <source>
        <dbReference type="Google" id="ProtNLM"/>
    </source>
</evidence>
<dbReference type="AlphaFoldDB" id="A0A2P2DJ00"/>
<dbReference type="PROSITE" id="PS51257">
    <property type="entry name" value="PROKAR_LIPOPROTEIN"/>
    <property type="match status" value="1"/>
</dbReference>
<name>A0A2P2DJ00_9LEPT</name>
<dbReference type="RefSeq" id="WP_108961585.1">
    <property type="nucleotide sequence ID" value="NZ_BFAZ01000017.1"/>
</dbReference>
<comment type="caution">
    <text evidence="2">The sequence shown here is derived from an EMBL/GenBank/DDBJ whole genome shotgun (WGS) entry which is preliminary data.</text>
</comment>
<evidence type="ECO:0000313" key="3">
    <source>
        <dbReference type="Proteomes" id="UP000245206"/>
    </source>
</evidence>
<organism evidence="2 3">
    <name type="scientific">Leptospira ellinghausenii</name>
    <dbReference type="NCBI Taxonomy" id="1917822"/>
    <lineage>
        <taxon>Bacteria</taxon>
        <taxon>Pseudomonadati</taxon>
        <taxon>Spirochaetota</taxon>
        <taxon>Spirochaetia</taxon>
        <taxon>Leptospirales</taxon>
        <taxon>Leptospiraceae</taxon>
        <taxon>Leptospira</taxon>
    </lineage>
</organism>
<sequence length="182" mass="21213">MKIHNLKNFFTLSILAFVSQSCAGLAIAKTGSFQKYETKQYLILYNRDTRKYCKRENDIYTKDAVLECYGEPLEISKYGECDVLIYKNGISWDFVTITPILLLFPVLFYPTGFDKKYFYFKNNLLEYNIYDYSDVEYLFGIVIVNDKNISNFGKTNGLHNNEIKKASLPEICINKIKMDNSL</sequence>
<gene>
    <name evidence="2" type="ORF">LPTSP2_39210</name>
</gene>
<evidence type="ECO:0000256" key="1">
    <source>
        <dbReference type="SAM" id="SignalP"/>
    </source>
</evidence>
<dbReference type="EMBL" id="BFAZ01000017">
    <property type="protein sequence ID" value="GBF44618.1"/>
    <property type="molecule type" value="Genomic_DNA"/>
</dbReference>
<proteinExistence type="predicted"/>
<dbReference type="Proteomes" id="UP000245206">
    <property type="component" value="Unassembled WGS sequence"/>
</dbReference>
<evidence type="ECO:0000313" key="2">
    <source>
        <dbReference type="EMBL" id="GBF44618.1"/>
    </source>
</evidence>
<dbReference type="OrthoDB" id="6401166at2"/>
<keyword evidence="3" id="KW-1185">Reference proteome</keyword>
<keyword evidence="1" id="KW-0732">Signal</keyword>
<reference evidence="3" key="1">
    <citation type="journal article" date="2019" name="Microbiol. Immunol.">
        <title>Molecular and phenotypic characterization of Leptospira johnsonii sp. nov., Leptospira ellinghausenii sp. nov. and Leptospira ryugenii sp. nov. isolated from soil and water in Japan.</title>
        <authorList>
            <person name="Masuzawa T."/>
            <person name="Saito M."/>
            <person name="Nakao R."/>
            <person name="Nikaido Y."/>
            <person name="Matsumoto M."/>
            <person name="Ogawa M."/>
            <person name="Yokoyama M."/>
            <person name="Hidaka Y."/>
            <person name="Tomita J."/>
            <person name="Sakakibara K."/>
            <person name="Suzuki K."/>
            <person name="Yasuda S."/>
            <person name="Sato H."/>
            <person name="Yamaguchi M."/>
            <person name="Yoshida S.I."/>
            <person name="Koizumi N."/>
            <person name="Kawamura Y."/>
        </authorList>
    </citation>
    <scope>NUCLEOTIDE SEQUENCE [LARGE SCALE GENOMIC DNA]</scope>
    <source>
        <strain evidence="3">E18</strain>
    </source>
</reference>
<feature type="signal peptide" evidence="1">
    <location>
        <begin position="1"/>
        <end position="23"/>
    </location>
</feature>
<protein>
    <recommendedName>
        <fullName evidence="4">Lipoprotein</fullName>
    </recommendedName>
</protein>